<organism evidence="2 3">
    <name type="scientific">Mammaliicoccus vitulinus</name>
    <dbReference type="NCBI Taxonomy" id="71237"/>
    <lineage>
        <taxon>Bacteria</taxon>
        <taxon>Bacillati</taxon>
        <taxon>Bacillota</taxon>
        <taxon>Bacilli</taxon>
        <taxon>Bacillales</taxon>
        <taxon>Staphylococcaceae</taxon>
        <taxon>Mammaliicoccus</taxon>
    </lineage>
</organism>
<gene>
    <name evidence="2" type="ORF">BU072_06145</name>
</gene>
<dbReference type="SUPFAM" id="SSF51735">
    <property type="entry name" value="NAD(P)-binding Rossmann-fold domains"/>
    <property type="match status" value="1"/>
</dbReference>
<evidence type="ECO:0000313" key="2">
    <source>
        <dbReference type="EMBL" id="PTI29801.1"/>
    </source>
</evidence>
<comment type="caution">
    <text evidence="2">The sequence shown here is derived from an EMBL/GenBank/DDBJ whole genome shotgun (WGS) entry which is preliminary data.</text>
</comment>
<dbReference type="InterPro" id="IPR026055">
    <property type="entry name" value="FAR"/>
</dbReference>
<dbReference type="EMBL" id="PZFK01000010">
    <property type="protein sequence ID" value="PTI29801.1"/>
    <property type="molecule type" value="Genomic_DNA"/>
</dbReference>
<dbReference type="Proteomes" id="UP000241209">
    <property type="component" value="Unassembled WGS sequence"/>
</dbReference>
<sequence>MNIFLTGATGFVGAELIQSLAKDLHKHFYVLYRSNHKKMLLLEKLDPSFHSRIHFVYGDITNECCDVNDHDINNIPQIDKFYHLAALVKFNFELADELYHINYIGTKHALDLAERLQTKHFLYVSTAYTVGKKDKAEETLHSLKSPTHNPYEATKIKAEHIVAQCTTMATSIIRPAIIIGDSKTGEADSNFTLYGFMKALKVFKRRVQRQQDNNSYRLFGDASHSSNFVPVDYVVDVLTVACDYAENHKIYHATNNNPPSNDFIFQTIKHHLDFHQLEVAPLTEINTITDDERVLNSFIDVFAPYFSKSIEFNDDNTAAMMEKAGQSTLNLTDDTLDMIIGMYFKK</sequence>
<dbReference type="Gene3D" id="3.40.50.720">
    <property type="entry name" value="NAD(P)-binding Rossmann-like Domain"/>
    <property type="match status" value="1"/>
</dbReference>
<feature type="domain" description="Thioester reductase (TE)" evidence="1">
    <location>
        <begin position="5"/>
        <end position="237"/>
    </location>
</feature>
<accession>A0A2T4PTW1</accession>
<dbReference type="InterPro" id="IPR036291">
    <property type="entry name" value="NAD(P)-bd_dom_sf"/>
</dbReference>
<evidence type="ECO:0000313" key="3">
    <source>
        <dbReference type="Proteomes" id="UP000241209"/>
    </source>
</evidence>
<dbReference type="RefSeq" id="WP_107556953.1">
    <property type="nucleotide sequence ID" value="NZ_PZFF01000007.1"/>
</dbReference>
<dbReference type="Pfam" id="PF07993">
    <property type="entry name" value="NAD_binding_4"/>
    <property type="match status" value="1"/>
</dbReference>
<evidence type="ECO:0000259" key="1">
    <source>
        <dbReference type="Pfam" id="PF07993"/>
    </source>
</evidence>
<dbReference type="GO" id="GO:0080019">
    <property type="term" value="F:alcohol-forming very long-chain fatty acyl-CoA reductase activity"/>
    <property type="evidence" value="ECO:0007669"/>
    <property type="project" value="InterPro"/>
</dbReference>
<dbReference type="InterPro" id="IPR013120">
    <property type="entry name" value="FAR_NAD-bd"/>
</dbReference>
<proteinExistence type="predicted"/>
<name>A0A2T4PTW1_9STAP</name>
<protein>
    <recommendedName>
        <fullName evidence="1">Thioester reductase (TE) domain-containing protein</fullName>
    </recommendedName>
</protein>
<dbReference type="STRING" id="1167632.GCA_000286335_00790"/>
<reference evidence="2 3" key="1">
    <citation type="journal article" date="2016" name="Front. Microbiol.">
        <title>Comprehensive Phylogenetic Analysis of Bovine Non-aureus Staphylococci Species Based on Whole-Genome Sequencing.</title>
        <authorList>
            <person name="Naushad S."/>
            <person name="Barkema H.W."/>
            <person name="Luby C."/>
            <person name="Condas L.A."/>
            <person name="Nobrega D.B."/>
            <person name="Carson D.A."/>
            <person name="De Buck J."/>
        </authorList>
    </citation>
    <scope>NUCLEOTIDE SEQUENCE [LARGE SCALE GENOMIC DNA]</scope>
    <source>
        <strain evidence="2 3">SNUC 2204</strain>
    </source>
</reference>
<dbReference type="AlphaFoldDB" id="A0A2T4PTW1"/>
<dbReference type="PANTHER" id="PTHR11011">
    <property type="entry name" value="MALE STERILITY PROTEIN 2-RELATED"/>
    <property type="match status" value="1"/>
</dbReference>